<dbReference type="InterPro" id="IPR032675">
    <property type="entry name" value="LRR_dom_sf"/>
</dbReference>
<organism evidence="2 3">
    <name type="scientific">Fraxinus pennsylvanica</name>
    <dbReference type="NCBI Taxonomy" id="56036"/>
    <lineage>
        <taxon>Eukaryota</taxon>
        <taxon>Viridiplantae</taxon>
        <taxon>Streptophyta</taxon>
        <taxon>Embryophyta</taxon>
        <taxon>Tracheophyta</taxon>
        <taxon>Spermatophyta</taxon>
        <taxon>Magnoliopsida</taxon>
        <taxon>eudicotyledons</taxon>
        <taxon>Gunneridae</taxon>
        <taxon>Pentapetalae</taxon>
        <taxon>asterids</taxon>
        <taxon>lamiids</taxon>
        <taxon>Lamiales</taxon>
        <taxon>Oleaceae</taxon>
        <taxon>Oleeae</taxon>
        <taxon>Fraxinus</taxon>
    </lineage>
</organism>
<dbReference type="Gene3D" id="3.80.10.10">
    <property type="entry name" value="Ribonuclease Inhibitor"/>
    <property type="match status" value="1"/>
</dbReference>
<feature type="compositionally biased region" description="Pro residues" evidence="1">
    <location>
        <begin position="167"/>
        <end position="177"/>
    </location>
</feature>
<feature type="compositionally biased region" description="Polar residues" evidence="1">
    <location>
        <begin position="189"/>
        <end position="198"/>
    </location>
</feature>
<name>A0AAD1YQG1_9LAMI</name>
<dbReference type="AlphaFoldDB" id="A0AAD1YQG1"/>
<feature type="region of interest" description="Disordered" evidence="1">
    <location>
        <begin position="157"/>
        <end position="236"/>
    </location>
</feature>
<evidence type="ECO:0000313" key="2">
    <source>
        <dbReference type="EMBL" id="CAI9754609.1"/>
    </source>
</evidence>
<proteinExistence type="predicted"/>
<evidence type="ECO:0008006" key="4">
    <source>
        <dbReference type="Google" id="ProtNLM"/>
    </source>
</evidence>
<gene>
    <name evidence="2" type="ORF">FPE_LOCUS2040</name>
</gene>
<dbReference type="Proteomes" id="UP000834106">
    <property type="component" value="Chromosome 1"/>
</dbReference>
<dbReference type="EMBL" id="OU503036">
    <property type="protein sequence ID" value="CAI9754609.1"/>
    <property type="molecule type" value="Genomic_DNA"/>
</dbReference>
<protein>
    <recommendedName>
        <fullName evidence="4">Leucine-rich repeat-containing N-terminal plant-type domain-containing protein</fullName>
    </recommendedName>
</protein>
<keyword evidence="3" id="KW-1185">Reference proteome</keyword>
<feature type="compositionally biased region" description="Polar residues" evidence="1">
    <location>
        <begin position="211"/>
        <end position="222"/>
    </location>
</feature>
<feature type="compositionally biased region" description="Low complexity" evidence="1">
    <location>
        <begin position="157"/>
        <end position="166"/>
    </location>
</feature>
<dbReference type="Pfam" id="PF00560">
    <property type="entry name" value="LRR_1"/>
    <property type="match status" value="1"/>
</dbReference>
<dbReference type="InterPro" id="IPR001611">
    <property type="entry name" value="Leu-rich_rpt"/>
</dbReference>
<sequence>MPSTISYNCCHGQPSNFSSLLILGFQSFAVSGLNALRTSYMWLWPPYLANEDPCLPQTWSEIECNIDFNPRVTALYLGRKDLSNPLPDFNSMDALEIIDLHGNIGLTGAIPSFLGKFPKLKVLNLANNGFSGLIPDSLACNNKLDLSLAGNTNLYTSSSCTTSKTESPPPPTRPNPNTPSDGTFESPRTIPSTPSGGTYESPRTIPGTPSGGTFESPRTSSLPHFFNKWETTKSKS</sequence>
<dbReference type="SUPFAM" id="SSF52058">
    <property type="entry name" value="L domain-like"/>
    <property type="match status" value="1"/>
</dbReference>
<dbReference type="PANTHER" id="PTHR45631">
    <property type="entry name" value="OS07G0107800 PROTEIN-RELATED"/>
    <property type="match status" value="1"/>
</dbReference>
<evidence type="ECO:0000313" key="3">
    <source>
        <dbReference type="Proteomes" id="UP000834106"/>
    </source>
</evidence>
<reference evidence="2" key="1">
    <citation type="submission" date="2023-05" db="EMBL/GenBank/DDBJ databases">
        <authorList>
            <person name="Huff M."/>
        </authorList>
    </citation>
    <scope>NUCLEOTIDE SEQUENCE</scope>
</reference>
<dbReference type="PANTHER" id="PTHR45631:SF44">
    <property type="entry name" value="CARBOHYDRATE-BINDING PROTEIN OF THE ER PROTEIN"/>
    <property type="match status" value="1"/>
</dbReference>
<accession>A0AAD1YQG1</accession>
<evidence type="ECO:0000256" key="1">
    <source>
        <dbReference type="SAM" id="MobiDB-lite"/>
    </source>
</evidence>